<dbReference type="EMBL" id="WAEM01000002">
    <property type="protein sequence ID" value="KAB1157056.1"/>
    <property type="molecule type" value="Genomic_DNA"/>
</dbReference>
<organism evidence="7 8">
    <name type="scientific">Flavobacterium luteum</name>
    <dbReference type="NCBI Taxonomy" id="2026654"/>
    <lineage>
        <taxon>Bacteria</taxon>
        <taxon>Pseudomonadati</taxon>
        <taxon>Bacteroidota</taxon>
        <taxon>Flavobacteriia</taxon>
        <taxon>Flavobacteriales</taxon>
        <taxon>Flavobacteriaceae</taxon>
        <taxon>Flavobacterium</taxon>
    </lineage>
</organism>
<evidence type="ECO:0000256" key="3">
    <source>
        <dbReference type="ARBA" id="ARBA00022989"/>
    </source>
</evidence>
<dbReference type="PANTHER" id="PTHR37422:SF13">
    <property type="entry name" value="LIPOPOLYSACCHARIDE BIOSYNTHESIS PROTEIN PA4999-RELATED"/>
    <property type="match status" value="1"/>
</dbReference>
<reference evidence="7 8" key="1">
    <citation type="submission" date="2019-09" db="EMBL/GenBank/DDBJ databases">
        <title>Flavobacterium sp. nov., isolated from glacier ice.</title>
        <authorList>
            <person name="Liu Q."/>
        </authorList>
    </citation>
    <scope>NUCLEOTIDE SEQUENCE [LARGE SCALE GENOMIC DNA]</scope>
    <source>
        <strain evidence="7 8">NBRC 112527</strain>
    </source>
</reference>
<dbReference type="Proteomes" id="UP000490922">
    <property type="component" value="Unassembled WGS sequence"/>
</dbReference>
<comment type="subcellular location">
    <subcellularLocation>
        <location evidence="1">Membrane</location>
        <topology evidence="1">Multi-pass membrane protein</topology>
    </subcellularLocation>
</comment>
<proteinExistence type="predicted"/>
<feature type="transmembrane region" description="Helical" evidence="5">
    <location>
        <begin position="12"/>
        <end position="40"/>
    </location>
</feature>
<keyword evidence="2 5" id="KW-0812">Transmembrane</keyword>
<comment type="caution">
    <text evidence="7">The sequence shown here is derived from an EMBL/GenBank/DDBJ whole genome shotgun (WGS) entry which is preliminary data.</text>
</comment>
<dbReference type="Pfam" id="PF04932">
    <property type="entry name" value="Wzy_C"/>
    <property type="match status" value="1"/>
</dbReference>
<accession>A0A7J5AHL8</accession>
<evidence type="ECO:0000256" key="5">
    <source>
        <dbReference type="SAM" id="Phobius"/>
    </source>
</evidence>
<gene>
    <name evidence="7" type="ORF">F6464_06850</name>
</gene>
<dbReference type="RefSeq" id="WP_151107050.1">
    <property type="nucleotide sequence ID" value="NZ_WAEM01000002.1"/>
</dbReference>
<feature type="transmembrane region" description="Helical" evidence="5">
    <location>
        <begin position="200"/>
        <end position="227"/>
    </location>
</feature>
<dbReference type="InterPro" id="IPR051533">
    <property type="entry name" value="WaaL-like"/>
</dbReference>
<feature type="transmembrane region" description="Helical" evidence="5">
    <location>
        <begin position="351"/>
        <end position="368"/>
    </location>
</feature>
<evidence type="ECO:0000256" key="1">
    <source>
        <dbReference type="ARBA" id="ARBA00004141"/>
    </source>
</evidence>
<name>A0A7J5AHL8_9FLAO</name>
<dbReference type="GO" id="GO:0016020">
    <property type="term" value="C:membrane"/>
    <property type="evidence" value="ECO:0007669"/>
    <property type="project" value="UniProtKB-SubCell"/>
</dbReference>
<feature type="transmembrane region" description="Helical" evidence="5">
    <location>
        <begin position="98"/>
        <end position="117"/>
    </location>
</feature>
<evidence type="ECO:0000313" key="7">
    <source>
        <dbReference type="EMBL" id="KAB1157056.1"/>
    </source>
</evidence>
<evidence type="ECO:0000259" key="6">
    <source>
        <dbReference type="Pfam" id="PF04932"/>
    </source>
</evidence>
<feature type="transmembrane region" description="Helical" evidence="5">
    <location>
        <begin position="174"/>
        <end position="194"/>
    </location>
</feature>
<keyword evidence="4 5" id="KW-0472">Membrane</keyword>
<evidence type="ECO:0000256" key="2">
    <source>
        <dbReference type="ARBA" id="ARBA00022692"/>
    </source>
</evidence>
<keyword evidence="8" id="KW-1185">Reference proteome</keyword>
<feature type="transmembrane region" description="Helical" evidence="5">
    <location>
        <begin position="129"/>
        <end position="153"/>
    </location>
</feature>
<feature type="transmembrane region" description="Helical" evidence="5">
    <location>
        <begin position="380"/>
        <end position="404"/>
    </location>
</feature>
<feature type="transmembrane region" description="Helical" evidence="5">
    <location>
        <begin position="236"/>
        <end position="254"/>
    </location>
</feature>
<keyword evidence="3 5" id="KW-1133">Transmembrane helix</keyword>
<protein>
    <recommendedName>
        <fullName evidence="6">O-antigen ligase-related domain-containing protein</fullName>
    </recommendedName>
</protein>
<dbReference type="AlphaFoldDB" id="A0A7J5AHL8"/>
<dbReference type="InterPro" id="IPR007016">
    <property type="entry name" value="O-antigen_ligase-rel_domated"/>
</dbReference>
<dbReference type="OrthoDB" id="1375345at2"/>
<feature type="domain" description="O-antigen ligase-related" evidence="6">
    <location>
        <begin position="200"/>
        <end position="360"/>
    </location>
</feature>
<evidence type="ECO:0000313" key="8">
    <source>
        <dbReference type="Proteomes" id="UP000490922"/>
    </source>
</evidence>
<sequence length="423" mass="49257">MKIDLNKLFLIFLPFTQALTINIFFPLKISEIFLVILLLFYVNKKTISGRSIWFLNQNTIVMLFGFIVTLSFIVNIYWNYDYSPKRIPFRINRIGDSFIRLCYFYICLVSYYLSFKIFTKNIKYLDKWIIGAIIVACYGWYLFLSSALHMPYLKLPGMDDKPQNLNGLIRCGTFAEGNYFGAFLILSAAIAFYLNKPKKAWFLLVTVIITLSTVSLISSFVLIVFYYRKIFLKTSFMIKFCPIIFIFLLLFIQTDYYKMNIYGKLFDPVNKVTRANYSKVERTITAQAAFYSGLDNPIIGVGPANYGLHYDKYNEYKRIVKVRSPYFNHAMKRVNDRAIANNVYLEIWSEYGIFGFILFILFLGLTLLKSIKLKEDAITGGIISLIISFNAFPSFIMLFVWVFLSIPLALVWNKRQSIINPAN</sequence>
<feature type="transmembrane region" description="Helical" evidence="5">
    <location>
        <begin position="60"/>
        <end position="78"/>
    </location>
</feature>
<dbReference type="PANTHER" id="PTHR37422">
    <property type="entry name" value="TEICHURONIC ACID BIOSYNTHESIS PROTEIN TUAE"/>
    <property type="match status" value="1"/>
</dbReference>
<evidence type="ECO:0000256" key="4">
    <source>
        <dbReference type="ARBA" id="ARBA00023136"/>
    </source>
</evidence>